<name>A0A8J6XZE4_9BACT</name>
<accession>A0A8J6XZE4</accession>
<dbReference type="PANTHER" id="PTHR11851">
    <property type="entry name" value="METALLOPROTEASE"/>
    <property type="match status" value="1"/>
</dbReference>
<proteinExistence type="inferred from homology"/>
<dbReference type="GO" id="GO:0004222">
    <property type="term" value="F:metalloendopeptidase activity"/>
    <property type="evidence" value="ECO:0007669"/>
    <property type="project" value="InterPro"/>
</dbReference>
<dbReference type="SUPFAM" id="SSF63411">
    <property type="entry name" value="LuxS/MPP-like metallohydrolase"/>
    <property type="match status" value="2"/>
</dbReference>
<dbReference type="InterPro" id="IPR050361">
    <property type="entry name" value="MPP/UQCRC_Complex"/>
</dbReference>
<dbReference type="InterPro" id="IPR007863">
    <property type="entry name" value="Peptidase_M16_C"/>
</dbReference>
<organism evidence="6 7">
    <name type="scientific">Candidatus Polarisedimenticola svalbardensis</name>
    <dbReference type="NCBI Taxonomy" id="2886004"/>
    <lineage>
        <taxon>Bacteria</taxon>
        <taxon>Pseudomonadati</taxon>
        <taxon>Acidobacteriota</taxon>
        <taxon>Candidatus Polarisedimenticolia</taxon>
        <taxon>Candidatus Polarisedimenticolales</taxon>
        <taxon>Candidatus Polarisedimenticolaceae</taxon>
        <taxon>Candidatus Polarisedimenticola</taxon>
    </lineage>
</organism>
<dbReference type="Gene3D" id="3.30.830.10">
    <property type="entry name" value="Metalloenzyme, LuxS/M16 peptidase-like"/>
    <property type="match status" value="2"/>
</dbReference>
<evidence type="ECO:0000313" key="6">
    <source>
        <dbReference type="EMBL" id="MBD3867208.1"/>
    </source>
</evidence>
<dbReference type="InterPro" id="IPR001431">
    <property type="entry name" value="Pept_M16_Zn_BS"/>
</dbReference>
<evidence type="ECO:0000259" key="4">
    <source>
        <dbReference type="Pfam" id="PF00675"/>
    </source>
</evidence>
<gene>
    <name evidence="6" type="ORF">IFK94_03700</name>
</gene>
<dbReference type="InterPro" id="IPR011249">
    <property type="entry name" value="Metalloenz_LuxS/M16"/>
</dbReference>
<dbReference type="Pfam" id="PF00675">
    <property type="entry name" value="Peptidase_M16"/>
    <property type="match status" value="1"/>
</dbReference>
<comment type="similarity">
    <text evidence="2 3">Belongs to the peptidase M16 family.</text>
</comment>
<sequence length="440" mass="49244">MSRLKRFDSCWTGRSLANGMTAVHVPAPDRESFYLELMIRAGSRLERPETAGAAHFLEHMMFRGSKRFPEFTALARAFESLGGEWNAATGHEHTEYSYHGIKHNRVEAMELFHEFLQNPRLVDLAVERKVILREMEGDLNEHGHSLDTGQHIAGLVWPGSSLEQPILGTRESLLAMDRETLVRFRDRHYIPANMAICAVGGEPGDETLDRLEALFGNHRKRFVDVAPEPFPPFRTGRGPAVKWVENSDNEYGVQISFPTEGEWSDKAAAYEIIGRILADGFCSRLCSRLRETLGLVYDIEADPTLLLSTGTLDISATIHPDHVDRFFPELFTILADLAVNGPTDEEMERVLFRTLVDIDLAPGAPGQFGSDLAWGSLCGQKVSLLKDRADVQALTPRRIRTICRELFHPRNAAMVILGPAEEGLEKQVEKHLVDGLPPQS</sequence>
<dbReference type="InterPro" id="IPR011765">
    <property type="entry name" value="Pept_M16_N"/>
</dbReference>
<dbReference type="Proteomes" id="UP000648239">
    <property type="component" value="Unassembled WGS sequence"/>
</dbReference>
<evidence type="ECO:0000256" key="2">
    <source>
        <dbReference type="ARBA" id="ARBA00007261"/>
    </source>
</evidence>
<dbReference type="PANTHER" id="PTHR11851:SF49">
    <property type="entry name" value="MITOCHONDRIAL-PROCESSING PEPTIDASE SUBUNIT ALPHA"/>
    <property type="match status" value="1"/>
</dbReference>
<feature type="domain" description="Peptidase M16 C-terminal" evidence="5">
    <location>
        <begin position="176"/>
        <end position="350"/>
    </location>
</feature>
<dbReference type="PROSITE" id="PS00143">
    <property type="entry name" value="INSULINASE"/>
    <property type="match status" value="1"/>
</dbReference>
<comment type="caution">
    <text evidence="6">The sequence shown here is derived from an EMBL/GenBank/DDBJ whole genome shotgun (WGS) entry which is preliminary data.</text>
</comment>
<dbReference type="GO" id="GO:0006508">
    <property type="term" value="P:proteolysis"/>
    <property type="evidence" value="ECO:0007669"/>
    <property type="project" value="InterPro"/>
</dbReference>
<dbReference type="GO" id="GO:0046872">
    <property type="term" value="F:metal ion binding"/>
    <property type="evidence" value="ECO:0007669"/>
    <property type="project" value="InterPro"/>
</dbReference>
<evidence type="ECO:0000256" key="3">
    <source>
        <dbReference type="RuleBase" id="RU004447"/>
    </source>
</evidence>
<protein>
    <submittedName>
        <fullName evidence="6">Insulinase family protein</fullName>
    </submittedName>
</protein>
<dbReference type="Pfam" id="PF05193">
    <property type="entry name" value="Peptidase_M16_C"/>
    <property type="match status" value="1"/>
</dbReference>
<reference evidence="6 7" key="1">
    <citation type="submission" date="2020-08" db="EMBL/GenBank/DDBJ databases">
        <title>Acidobacteriota in marine sediments use diverse sulfur dissimilation pathways.</title>
        <authorList>
            <person name="Wasmund K."/>
        </authorList>
    </citation>
    <scope>NUCLEOTIDE SEQUENCE [LARGE SCALE GENOMIC DNA]</scope>
    <source>
        <strain evidence="6">MAG AM4</strain>
    </source>
</reference>
<comment type="cofactor">
    <cofactor evidence="1">
        <name>Zn(2+)</name>
        <dbReference type="ChEBI" id="CHEBI:29105"/>
    </cofactor>
</comment>
<evidence type="ECO:0000313" key="7">
    <source>
        <dbReference type="Proteomes" id="UP000648239"/>
    </source>
</evidence>
<dbReference type="EMBL" id="JACXWD010000007">
    <property type="protein sequence ID" value="MBD3867208.1"/>
    <property type="molecule type" value="Genomic_DNA"/>
</dbReference>
<evidence type="ECO:0000259" key="5">
    <source>
        <dbReference type="Pfam" id="PF05193"/>
    </source>
</evidence>
<dbReference type="AlphaFoldDB" id="A0A8J6XZE4"/>
<evidence type="ECO:0000256" key="1">
    <source>
        <dbReference type="ARBA" id="ARBA00001947"/>
    </source>
</evidence>
<feature type="domain" description="Peptidase M16 N-terminal" evidence="4">
    <location>
        <begin position="31"/>
        <end position="142"/>
    </location>
</feature>